<accession>A0A0J6VDC4</accession>
<protein>
    <recommendedName>
        <fullName evidence="4">DUF4383 domain-containing protein</fullName>
    </recommendedName>
</protein>
<keyword evidence="1" id="KW-1133">Transmembrane helix</keyword>
<feature type="transmembrane region" description="Helical" evidence="1">
    <location>
        <begin position="12"/>
        <end position="30"/>
    </location>
</feature>
<dbReference type="PATRIC" id="fig|37916.4.peg.6785"/>
<sequence length="155" mass="16208">MTDRPKYMAVQGAALIVAVALTVLGVLGFVPGVTSGVDQLSWAGQRPGALLFGTFAVSALLNIVHIVVGVAGFAGARTYAAARAYLLVGGLIYLALWLYGLLVERGSDAHVLPLNGADNWLHAGVGAVMVLLAITLAGQHDPTKRRPRMRRAASH</sequence>
<keyword evidence="1" id="KW-0812">Transmembrane</keyword>
<evidence type="ECO:0000313" key="2">
    <source>
        <dbReference type="EMBL" id="KMO67518.1"/>
    </source>
</evidence>
<feature type="transmembrane region" description="Helical" evidence="1">
    <location>
        <begin position="50"/>
        <end position="73"/>
    </location>
</feature>
<evidence type="ECO:0008006" key="4">
    <source>
        <dbReference type="Google" id="ProtNLM"/>
    </source>
</evidence>
<dbReference type="AlphaFoldDB" id="A0A0J6VDC4"/>
<name>A0A0J6VDC4_9MYCO</name>
<reference evidence="2 3" key="1">
    <citation type="journal article" date="2015" name="Genome Biol. Evol.">
        <title>Characterization of Three Mycobacterium spp. with Potential Use in Bioremediation by Genome Sequencing and Comparative Genomics.</title>
        <authorList>
            <person name="Das S."/>
            <person name="Pettersson B.M."/>
            <person name="Behra P.R."/>
            <person name="Ramesh M."/>
            <person name="Dasgupta S."/>
            <person name="Bhattacharya A."/>
            <person name="Kirsebom L.A."/>
        </authorList>
    </citation>
    <scope>NUCLEOTIDE SEQUENCE [LARGE SCALE GENOMIC DNA]</scope>
    <source>
        <strain evidence="2 3">DSM 43826</strain>
    </source>
</reference>
<keyword evidence="1" id="KW-0472">Membrane</keyword>
<comment type="caution">
    <text evidence="2">The sequence shown here is derived from an EMBL/GenBank/DDBJ whole genome shotgun (WGS) entry which is preliminary data.</text>
</comment>
<organism evidence="2 3">
    <name type="scientific">Mycolicibacterium chlorophenolicum</name>
    <dbReference type="NCBI Taxonomy" id="37916"/>
    <lineage>
        <taxon>Bacteria</taxon>
        <taxon>Bacillati</taxon>
        <taxon>Actinomycetota</taxon>
        <taxon>Actinomycetes</taxon>
        <taxon>Mycobacteriales</taxon>
        <taxon>Mycobacteriaceae</taxon>
        <taxon>Mycolicibacterium</taxon>
    </lineage>
</organism>
<feature type="transmembrane region" description="Helical" evidence="1">
    <location>
        <begin position="80"/>
        <end position="100"/>
    </location>
</feature>
<feature type="transmembrane region" description="Helical" evidence="1">
    <location>
        <begin position="120"/>
        <end position="138"/>
    </location>
</feature>
<evidence type="ECO:0000313" key="3">
    <source>
        <dbReference type="Proteomes" id="UP000036513"/>
    </source>
</evidence>
<dbReference type="RefSeq" id="WP_048473723.1">
    <property type="nucleotide sequence ID" value="NZ_JYNL01000069.1"/>
</dbReference>
<dbReference type="Proteomes" id="UP000036513">
    <property type="component" value="Unassembled WGS sequence"/>
</dbReference>
<dbReference type="STRING" id="37916.MCHLDSM_06768"/>
<proteinExistence type="predicted"/>
<dbReference type="EMBL" id="JYNL01000069">
    <property type="protein sequence ID" value="KMO67518.1"/>
    <property type="molecule type" value="Genomic_DNA"/>
</dbReference>
<keyword evidence="3" id="KW-1185">Reference proteome</keyword>
<gene>
    <name evidence="2" type="ORF">MCHLDSM_06768</name>
</gene>
<evidence type="ECO:0000256" key="1">
    <source>
        <dbReference type="SAM" id="Phobius"/>
    </source>
</evidence>
<dbReference type="Pfam" id="PF14325">
    <property type="entry name" value="DUF4383"/>
    <property type="match status" value="1"/>
</dbReference>